<dbReference type="InterPro" id="IPR013120">
    <property type="entry name" value="FAR_NAD-bd"/>
</dbReference>
<dbReference type="PANTHER" id="PTHR14097:SF7">
    <property type="entry name" value="OXIDOREDUCTASE HTATIP2"/>
    <property type="match status" value="1"/>
</dbReference>
<proteinExistence type="predicted"/>
<organism evidence="2 3">
    <name type="scientific">Paenibacillus piri</name>
    <dbReference type="NCBI Taxonomy" id="2547395"/>
    <lineage>
        <taxon>Bacteria</taxon>
        <taxon>Bacillati</taxon>
        <taxon>Bacillota</taxon>
        <taxon>Bacilli</taxon>
        <taxon>Bacillales</taxon>
        <taxon>Paenibacillaceae</taxon>
        <taxon>Paenibacillus</taxon>
    </lineage>
</organism>
<feature type="domain" description="Thioester reductase (TE)" evidence="1">
    <location>
        <begin position="12"/>
        <end position="65"/>
    </location>
</feature>
<accession>A0A4R5KCY8</accession>
<gene>
    <name evidence="2" type="ORF">E1757_27980</name>
</gene>
<dbReference type="InterPro" id="IPR036291">
    <property type="entry name" value="NAD(P)-bd_dom_sf"/>
</dbReference>
<evidence type="ECO:0000259" key="1">
    <source>
        <dbReference type="Pfam" id="PF07993"/>
    </source>
</evidence>
<dbReference type="InterPro" id="IPR014843">
    <property type="entry name" value="Him1/Fmp52"/>
</dbReference>
<dbReference type="SUPFAM" id="SSF51735">
    <property type="entry name" value="NAD(P)-binding Rossmann-fold domains"/>
    <property type="match status" value="1"/>
</dbReference>
<dbReference type="Proteomes" id="UP000295636">
    <property type="component" value="Unassembled WGS sequence"/>
</dbReference>
<dbReference type="AlphaFoldDB" id="A0A4R5KCY8"/>
<dbReference type="EMBL" id="SMRT01000018">
    <property type="protein sequence ID" value="TDF93046.1"/>
    <property type="molecule type" value="Genomic_DNA"/>
</dbReference>
<dbReference type="OrthoDB" id="9798632at2"/>
<dbReference type="Pfam" id="PF07993">
    <property type="entry name" value="NAD_binding_4"/>
    <property type="match status" value="1"/>
</dbReference>
<dbReference type="Gene3D" id="3.40.50.720">
    <property type="entry name" value="NAD(P)-binding Rossmann-like Domain"/>
    <property type="match status" value="1"/>
</dbReference>
<keyword evidence="3" id="KW-1185">Reference proteome</keyword>
<reference evidence="2 3" key="1">
    <citation type="submission" date="2019-03" db="EMBL/GenBank/DDBJ databases">
        <title>This is whole genome sequence of Paenibacillus sp MS74 strain.</title>
        <authorList>
            <person name="Trinh H.N."/>
        </authorList>
    </citation>
    <scope>NUCLEOTIDE SEQUENCE [LARGE SCALE GENOMIC DNA]</scope>
    <source>
        <strain evidence="2 3">MS74</strain>
    </source>
</reference>
<evidence type="ECO:0000313" key="2">
    <source>
        <dbReference type="EMBL" id="TDF93046.1"/>
    </source>
</evidence>
<name>A0A4R5KCY8_9BACL</name>
<dbReference type="PANTHER" id="PTHR14097">
    <property type="entry name" value="OXIDOREDUCTASE HTATIP2"/>
    <property type="match status" value="1"/>
</dbReference>
<comment type="caution">
    <text evidence="2">The sequence shown here is derived from an EMBL/GenBank/DDBJ whole genome shotgun (WGS) entry which is preliminary data.</text>
</comment>
<sequence>MTNRKQINTVVVAGATGMMGRQLVKLLLEDATYQRIIVLVRRSMGISHPKLVEKKVVFDNLENEIDASVLKDADVYCTLGTTIKQAGTKEAFRKVDHAYPLTLAKAALRHGAASYIIVTAMWASEKSRMFYTRVKGQLEQELLSLGLPRLVILRPSLLLGEREDESFGDRATDTIFRLIDPLLLGPLARMKAIPSKDVAQAMVMMAHEGEAAVEVLESEMISLKISKRNALSRV</sequence>
<dbReference type="Pfam" id="PF08732">
    <property type="entry name" value="HIM1"/>
    <property type="match status" value="1"/>
</dbReference>
<evidence type="ECO:0000313" key="3">
    <source>
        <dbReference type="Proteomes" id="UP000295636"/>
    </source>
</evidence>
<protein>
    <submittedName>
        <fullName evidence="2">NAD-dependent epimerase/dehydratase family protein</fullName>
    </submittedName>
</protein>